<accession>A0A926ICU6</accession>
<feature type="transmembrane region" description="Helical" evidence="1">
    <location>
        <begin position="343"/>
        <end position="367"/>
    </location>
</feature>
<feature type="transmembrane region" description="Helical" evidence="1">
    <location>
        <begin position="173"/>
        <end position="192"/>
    </location>
</feature>
<keyword evidence="3" id="KW-1185">Reference proteome</keyword>
<feature type="transmembrane region" description="Helical" evidence="1">
    <location>
        <begin position="305"/>
        <end position="322"/>
    </location>
</feature>
<evidence type="ECO:0000256" key="1">
    <source>
        <dbReference type="SAM" id="Phobius"/>
    </source>
</evidence>
<proteinExistence type="predicted"/>
<dbReference type="RefSeq" id="WP_249332219.1">
    <property type="nucleotide sequence ID" value="NZ_JACRSY010000007.1"/>
</dbReference>
<evidence type="ECO:0000313" key="2">
    <source>
        <dbReference type="EMBL" id="MBC8579067.1"/>
    </source>
</evidence>
<reference evidence="2" key="1">
    <citation type="submission" date="2020-08" db="EMBL/GenBank/DDBJ databases">
        <title>Genome public.</title>
        <authorList>
            <person name="Liu C."/>
            <person name="Sun Q."/>
        </authorList>
    </citation>
    <scope>NUCLEOTIDE SEQUENCE</scope>
    <source>
        <strain evidence="2">NSJ-12</strain>
    </source>
</reference>
<name>A0A926ICU6_9FIRM</name>
<gene>
    <name evidence="2" type="ORF">H8718_05900</name>
</gene>
<feature type="transmembrane region" description="Helical" evidence="1">
    <location>
        <begin position="275"/>
        <end position="293"/>
    </location>
</feature>
<dbReference type="AlphaFoldDB" id="A0A926ICU6"/>
<keyword evidence="1" id="KW-0812">Transmembrane</keyword>
<keyword evidence="1" id="KW-1133">Transmembrane helix</keyword>
<dbReference type="Proteomes" id="UP000655830">
    <property type="component" value="Unassembled WGS sequence"/>
</dbReference>
<organism evidence="2 3">
    <name type="scientific">Zhenhengia yiwuensis</name>
    <dbReference type="NCBI Taxonomy" id="2763666"/>
    <lineage>
        <taxon>Bacteria</taxon>
        <taxon>Bacillati</taxon>
        <taxon>Bacillota</taxon>
        <taxon>Clostridia</taxon>
        <taxon>Lachnospirales</taxon>
        <taxon>Lachnospiraceae</taxon>
        <taxon>Zhenhengia</taxon>
    </lineage>
</organism>
<comment type="caution">
    <text evidence="2">The sequence shown here is derived from an EMBL/GenBank/DDBJ whole genome shotgun (WGS) entry which is preliminary data.</text>
</comment>
<keyword evidence="1" id="KW-0472">Membrane</keyword>
<dbReference type="EMBL" id="JACRSY010000007">
    <property type="protein sequence ID" value="MBC8579067.1"/>
    <property type="molecule type" value="Genomic_DNA"/>
</dbReference>
<feature type="transmembrane region" description="Helical" evidence="1">
    <location>
        <begin position="78"/>
        <end position="98"/>
    </location>
</feature>
<evidence type="ECO:0000313" key="3">
    <source>
        <dbReference type="Proteomes" id="UP000655830"/>
    </source>
</evidence>
<feature type="transmembrane region" description="Helical" evidence="1">
    <location>
        <begin position="223"/>
        <end position="246"/>
    </location>
</feature>
<feature type="transmembrane region" description="Helical" evidence="1">
    <location>
        <begin position="36"/>
        <end position="66"/>
    </location>
</feature>
<feature type="transmembrane region" description="Helical" evidence="1">
    <location>
        <begin position="462"/>
        <end position="485"/>
    </location>
</feature>
<sequence>MEKQIKASYVHFIIGFAIMILFRFIPLGVLPNVTEIGLQVIGIFIGTLYLWTTIEPTVASIVSICMLAMSDFAPAGDVLATCFGNPTVVQMLFLMIFMGGLTNRKFTVYIARWIMTRKFMEGRPWVFTFVMMLGAYLMSVFIGVFAPIFLFWPILYGIFEEVGYKKTDAYPKLLVIGIVIAALIGFPVPPYMSNALALLGNYKGLLANFPTITEGILISDATYFMVCFSLGLILIISVVFVMKFIFRPDVEPMKKINIEMLRKNPLPPMSKAQKVYGIFLGVFIFCMLIPSLLPNAPILGFINKNSLVVPIVLVGILSLIQFEDGPVLRFNEVMGKDFAWPTYFLCTSAILIGGVLTNEATGVTPFLNTVLTPIFNGMSGVMFTIVLLMLAIILTNVCNSLVIGMILQPVILTYCANSGVSPAPIITLLIFAVLSTAACTPSASPLAAMLFGNKEYLTSGDVYKYTGVILVVEIIVILVIGVPFANLFF</sequence>
<feature type="transmembrane region" description="Helical" evidence="1">
    <location>
        <begin position="373"/>
        <end position="394"/>
    </location>
</feature>
<feature type="transmembrane region" description="Helical" evidence="1">
    <location>
        <begin position="12"/>
        <end position="30"/>
    </location>
</feature>
<protein>
    <submittedName>
        <fullName evidence="2">Citrate transporter</fullName>
    </submittedName>
</protein>
<feature type="transmembrane region" description="Helical" evidence="1">
    <location>
        <begin position="125"/>
        <end position="152"/>
    </location>
</feature>